<accession>A0A0H5SK17</accession>
<protein>
    <submittedName>
        <fullName evidence="2">Uncharacterized protein</fullName>
    </submittedName>
</protein>
<organism evidence="2 3">
    <name type="scientific">Herbinix hemicellulosilytica</name>
    <dbReference type="NCBI Taxonomy" id="1564487"/>
    <lineage>
        <taxon>Bacteria</taxon>
        <taxon>Bacillati</taxon>
        <taxon>Bacillota</taxon>
        <taxon>Clostridia</taxon>
        <taxon>Lachnospirales</taxon>
        <taxon>Lachnospiraceae</taxon>
        <taxon>Herbinix</taxon>
    </lineage>
</organism>
<keyword evidence="1" id="KW-1133">Transmembrane helix</keyword>
<proteinExistence type="predicted"/>
<reference evidence="2 3" key="1">
    <citation type="submission" date="2015-06" db="EMBL/GenBank/DDBJ databases">
        <authorList>
            <person name="Wibberg Daniel"/>
        </authorList>
    </citation>
    <scope>NUCLEOTIDE SEQUENCE [LARGE SCALE GENOMIC DNA]</scope>
    <source>
        <strain evidence="2 3">T3/55T</strain>
    </source>
</reference>
<dbReference type="Proteomes" id="UP000236497">
    <property type="component" value="Unassembled WGS sequence"/>
</dbReference>
<name>A0A0H5SK17_HERHM</name>
<gene>
    <name evidence="2" type="ORF">HHT355_1917</name>
</gene>
<dbReference type="RefSeq" id="WP_103203213.1">
    <property type="nucleotide sequence ID" value="NZ_CVTD020000021.1"/>
</dbReference>
<evidence type="ECO:0000313" key="2">
    <source>
        <dbReference type="EMBL" id="CRZ35116.1"/>
    </source>
</evidence>
<feature type="transmembrane region" description="Helical" evidence="1">
    <location>
        <begin position="15"/>
        <end position="34"/>
    </location>
</feature>
<evidence type="ECO:0000313" key="3">
    <source>
        <dbReference type="Proteomes" id="UP000236497"/>
    </source>
</evidence>
<keyword evidence="1" id="KW-0812">Transmembrane</keyword>
<keyword evidence="1" id="KW-0472">Membrane</keyword>
<dbReference type="AlphaFoldDB" id="A0A0H5SK17"/>
<sequence>MKQDLIYAFEIMGKGMASIFVVIILLTLIVMLMAKISEARNNNSGQDED</sequence>
<keyword evidence="3" id="KW-1185">Reference proteome</keyword>
<dbReference type="EMBL" id="CVTD020000021">
    <property type="protein sequence ID" value="CRZ35116.1"/>
    <property type="molecule type" value="Genomic_DNA"/>
</dbReference>
<evidence type="ECO:0000256" key="1">
    <source>
        <dbReference type="SAM" id="Phobius"/>
    </source>
</evidence>